<dbReference type="GO" id="GO:0003984">
    <property type="term" value="F:acetolactate synthase activity"/>
    <property type="evidence" value="ECO:0007669"/>
    <property type="project" value="UniProtKB-EC"/>
</dbReference>
<dbReference type="KEGG" id="nbr:O3I_017165"/>
<dbReference type="GO" id="GO:0030976">
    <property type="term" value="F:thiamine pyrophosphate binding"/>
    <property type="evidence" value="ECO:0007669"/>
    <property type="project" value="InterPro"/>
</dbReference>
<dbReference type="GO" id="GO:0000287">
    <property type="term" value="F:magnesium ion binding"/>
    <property type="evidence" value="ECO:0007669"/>
    <property type="project" value="InterPro"/>
</dbReference>
<dbReference type="EMBL" id="CP003876">
    <property type="protein sequence ID" value="AFU01394.1"/>
    <property type="molecule type" value="Genomic_DNA"/>
</dbReference>
<organism evidence="16 17">
    <name type="scientific">Nocardia brasiliensis (strain ATCC 700358 / HUJEG-1)</name>
    <dbReference type="NCBI Taxonomy" id="1133849"/>
    <lineage>
        <taxon>Bacteria</taxon>
        <taxon>Bacillati</taxon>
        <taxon>Actinomycetota</taxon>
        <taxon>Actinomycetes</taxon>
        <taxon>Mycobacteriales</taxon>
        <taxon>Nocardiaceae</taxon>
        <taxon>Nocardia</taxon>
    </lineage>
</organism>
<protein>
    <recommendedName>
        <fullName evidence="4">acetolactate synthase</fullName>
        <ecNumber evidence="4">2.2.1.6</ecNumber>
    </recommendedName>
</protein>
<name>K0EWC6_NOCB7</name>
<feature type="transmembrane region" description="Helical" evidence="12">
    <location>
        <begin position="466"/>
        <end position="487"/>
    </location>
</feature>
<keyword evidence="8" id="KW-0100">Branched-chain amino acid biosynthesis</keyword>
<feature type="domain" description="Thiamine pyrophosphate enzyme N-terminal TPP-binding" evidence="15">
    <location>
        <begin position="11"/>
        <end position="121"/>
    </location>
</feature>
<dbReference type="PANTHER" id="PTHR18968:SF13">
    <property type="entry name" value="ACETOLACTATE SYNTHASE CATALYTIC SUBUNIT, MITOCHONDRIAL"/>
    <property type="match status" value="1"/>
</dbReference>
<dbReference type="SUPFAM" id="SSF52518">
    <property type="entry name" value="Thiamin diphosphate-binding fold (THDP-binding)"/>
    <property type="match status" value="2"/>
</dbReference>
<evidence type="ECO:0000256" key="9">
    <source>
        <dbReference type="ARBA" id="ARBA00048670"/>
    </source>
</evidence>
<evidence type="ECO:0000256" key="3">
    <source>
        <dbReference type="ARBA" id="ARBA00007812"/>
    </source>
</evidence>
<comment type="pathway">
    <text evidence="1">Amino-acid biosynthesis; L-isoleucine biosynthesis; L-isoleucine from 2-oxobutanoate: step 1/4.</text>
</comment>
<keyword evidence="5" id="KW-0285">Flavoprotein</keyword>
<evidence type="ECO:0000256" key="4">
    <source>
        <dbReference type="ARBA" id="ARBA00013145"/>
    </source>
</evidence>
<dbReference type="eggNOG" id="COG0028">
    <property type="taxonomic scope" value="Bacteria"/>
</dbReference>
<evidence type="ECO:0000313" key="17">
    <source>
        <dbReference type="Proteomes" id="UP000006304"/>
    </source>
</evidence>
<dbReference type="HOGENOM" id="CLU_013748_3_1_11"/>
<accession>K0EWC6</accession>
<dbReference type="InterPro" id="IPR012001">
    <property type="entry name" value="Thiamin_PyroP_enz_TPP-bd_dom"/>
</dbReference>
<dbReference type="Gene3D" id="3.40.50.970">
    <property type="match status" value="2"/>
</dbReference>
<evidence type="ECO:0000313" key="16">
    <source>
        <dbReference type="EMBL" id="AFU01394.1"/>
    </source>
</evidence>
<evidence type="ECO:0000256" key="11">
    <source>
        <dbReference type="SAM" id="MobiDB-lite"/>
    </source>
</evidence>
<evidence type="ECO:0000259" key="15">
    <source>
        <dbReference type="Pfam" id="PF02776"/>
    </source>
</evidence>
<dbReference type="SUPFAM" id="SSF52467">
    <property type="entry name" value="DHS-like NAD/FAD-binding domain"/>
    <property type="match status" value="1"/>
</dbReference>
<keyword evidence="8" id="KW-0028">Amino-acid biosynthesis</keyword>
<evidence type="ECO:0000256" key="1">
    <source>
        <dbReference type="ARBA" id="ARBA00004974"/>
    </source>
</evidence>
<dbReference type="GO" id="GO:0009099">
    <property type="term" value="P:L-valine biosynthetic process"/>
    <property type="evidence" value="ECO:0007669"/>
    <property type="project" value="UniProtKB-UniPathway"/>
</dbReference>
<evidence type="ECO:0000259" key="13">
    <source>
        <dbReference type="Pfam" id="PF00205"/>
    </source>
</evidence>
<keyword evidence="12" id="KW-0812">Transmembrane</keyword>
<evidence type="ECO:0000256" key="6">
    <source>
        <dbReference type="ARBA" id="ARBA00022827"/>
    </source>
</evidence>
<evidence type="ECO:0000259" key="14">
    <source>
        <dbReference type="Pfam" id="PF02775"/>
    </source>
</evidence>
<dbReference type="PANTHER" id="PTHR18968">
    <property type="entry name" value="THIAMINE PYROPHOSPHATE ENZYMES"/>
    <property type="match status" value="1"/>
</dbReference>
<dbReference type="InterPro" id="IPR029035">
    <property type="entry name" value="DHS-like_NAD/FAD-binding_dom"/>
</dbReference>
<dbReference type="InterPro" id="IPR011766">
    <property type="entry name" value="TPP_enzyme_TPP-bd"/>
</dbReference>
<dbReference type="STRING" id="1133849.O3I_017165"/>
<keyword evidence="6" id="KW-0274">FAD</keyword>
<dbReference type="InterPro" id="IPR029061">
    <property type="entry name" value="THDP-binding"/>
</dbReference>
<keyword evidence="17" id="KW-1185">Reference proteome</keyword>
<dbReference type="AlphaFoldDB" id="K0EWC6"/>
<proteinExistence type="inferred from homology"/>
<comment type="similarity">
    <text evidence="3 10">Belongs to the TPP enzyme family.</text>
</comment>
<dbReference type="InterPro" id="IPR012000">
    <property type="entry name" value="Thiamin_PyroP_enz_cen_dom"/>
</dbReference>
<feature type="domain" description="Thiamine pyrophosphate enzyme TPP-binding" evidence="14">
    <location>
        <begin position="446"/>
        <end position="594"/>
    </location>
</feature>
<evidence type="ECO:0000256" key="2">
    <source>
        <dbReference type="ARBA" id="ARBA00005025"/>
    </source>
</evidence>
<dbReference type="Pfam" id="PF02775">
    <property type="entry name" value="TPP_enzyme_C"/>
    <property type="match status" value="1"/>
</dbReference>
<comment type="catalytic activity">
    <reaction evidence="9">
        <text>2 pyruvate + H(+) = (2S)-2-acetolactate + CO2</text>
        <dbReference type="Rhea" id="RHEA:25249"/>
        <dbReference type="ChEBI" id="CHEBI:15361"/>
        <dbReference type="ChEBI" id="CHEBI:15378"/>
        <dbReference type="ChEBI" id="CHEBI:16526"/>
        <dbReference type="ChEBI" id="CHEBI:58476"/>
        <dbReference type="EC" id="2.2.1.6"/>
    </reaction>
</comment>
<dbReference type="GO" id="GO:0009097">
    <property type="term" value="P:isoleucine biosynthetic process"/>
    <property type="evidence" value="ECO:0007669"/>
    <property type="project" value="UniProtKB-UniPathway"/>
</dbReference>
<feature type="region of interest" description="Disordered" evidence="11">
    <location>
        <begin position="179"/>
        <end position="261"/>
    </location>
</feature>
<dbReference type="UniPathway" id="UPA00047">
    <property type="reaction ID" value="UER00055"/>
</dbReference>
<feature type="domain" description="Thiamine pyrophosphate enzyme central" evidence="13">
    <location>
        <begin position="275"/>
        <end position="378"/>
    </location>
</feature>
<dbReference type="UniPathway" id="UPA00049">
    <property type="reaction ID" value="UER00059"/>
</dbReference>
<dbReference type="InterPro" id="IPR045229">
    <property type="entry name" value="TPP_enz"/>
</dbReference>
<keyword evidence="12" id="KW-0472">Membrane</keyword>
<dbReference type="CDD" id="cd07035">
    <property type="entry name" value="TPP_PYR_POX_like"/>
    <property type="match status" value="1"/>
</dbReference>
<dbReference type="Pfam" id="PF00205">
    <property type="entry name" value="TPP_enzyme_M"/>
    <property type="match status" value="1"/>
</dbReference>
<reference evidence="16 17" key="1">
    <citation type="journal article" date="2012" name="J. Bacteriol.">
        <title>Complete genome sequence of Nocardia brasiliensis HUJEG-1.</title>
        <authorList>
            <person name="Vera-Cabrera L."/>
            <person name="Ortiz-Lopez R."/>
            <person name="Elizondo-Gonzalez R."/>
            <person name="Perez-Maya A.A."/>
            <person name="Ocampo-Candiani J."/>
        </authorList>
    </citation>
    <scope>NUCLEOTIDE SEQUENCE [LARGE SCALE GENOMIC DNA]</scope>
    <source>
        <strain evidence="17">ATCC 700358</strain>
    </source>
</reference>
<dbReference type="CDD" id="cd00568">
    <property type="entry name" value="TPP_enzymes"/>
    <property type="match status" value="1"/>
</dbReference>
<dbReference type="EC" id="2.2.1.6" evidence="4"/>
<comment type="pathway">
    <text evidence="2">Amino-acid biosynthesis; L-valine biosynthesis; L-valine from pyruvate: step 1/4.</text>
</comment>
<evidence type="ECO:0000256" key="8">
    <source>
        <dbReference type="ARBA" id="ARBA00023304"/>
    </source>
</evidence>
<dbReference type="GO" id="GO:0005948">
    <property type="term" value="C:acetolactate synthase complex"/>
    <property type="evidence" value="ECO:0007669"/>
    <property type="project" value="TreeGrafter"/>
</dbReference>
<keyword evidence="12" id="KW-1133">Transmembrane helix</keyword>
<evidence type="ECO:0000256" key="10">
    <source>
        <dbReference type="RuleBase" id="RU362132"/>
    </source>
</evidence>
<dbReference type="GO" id="GO:0050660">
    <property type="term" value="F:flavin adenine dinucleotide binding"/>
    <property type="evidence" value="ECO:0007669"/>
    <property type="project" value="TreeGrafter"/>
</dbReference>
<sequence length="613" mass="63231">MNGIAVECRKTVADRIIELIAAHTDHVFGVGGANIEDVYDALHRSAAPLTGVVAKHEFGAATMADGYARTTNRLGVVVATSGGGALNLVAALGESFDSRIPVLALVGQPPRSLEGHGAFQDTGGGHGRIDAERLFGAVARICLRLDRAEGVTEVVARAIEAAQAGGPAVLLLPKDIQAQQAPDEETRPIDPGPRPLARVVGEPYGNGAKRGRGGAQPDGAGPRECVAESDGGQSRARAARLGDAVSEPNSAVPGDGLHAHDGVRGDGAVRAGVWRTVIIAGPEVARADARGELLAAAVALGAAVAVTPDAKDTFPNGHAHFAGIVGSMGHPRVAEVLAGAELCVVVGTPLPLLARAGLEAALAACPRIWHIGTDRAFVRTDAWLCGPLRTRLAELAASAATDAIARAPIVPAPLRVPHAAGPGVRYRDAVDAIAARLTPGTDVVVDAGNTGAAAVHHLPVPPGGRFVIALGMGGMGYAFGAGIGSALGRRRRTFVLAGDGAYFMHGHEVHTAVEYHAPVTFVIFNNNAHAMCVTREQLYYSGDYTYNRFGPARIGAAVAAMFPQLPAYSADTRAEFEAALDATAVATGPVFLEIRCDPDEIPPFAPFLKELYA</sequence>
<dbReference type="Gene3D" id="3.40.50.1220">
    <property type="entry name" value="TPP-binding domain"/>
    <property type="match status" value="1"/>
</dbReference>
<dbReference type="Pfam" id="PF02776">
    <property type="entry name" value="TPP_enzyme_N"/>
    <property type="match status" value="1"/>
</dbReference>
<evidence type="ECO:0000256" key="12">
    <source>
        <dbReference type="SAM" id="Phobius"/>
    </source>
</evidence>
<evidence type="ECO:0000256" key="7">
    <source>
        <dbReference type="ARBA" id="ARBA00023052"/>
    </source>
</evidence>
<gene>
    <name evidence="16" type="ORF">O3I_017165</name>
</gene>
<keyword evidence="7 10" id="KW-0786">Thiamine pyrophosphate</keyword>
<dbReference type="Proteomes" id="UP000006304">
    <property type="component" value="Chromosome"/>
</dbReference>
<evidence type="ECO:0000256" key="5">
    <source>
        <dbReference type="ARBA" id="ARBA00022630"/>
    </source>
</evidence>